<sequence length="342" mass="38974">MKILHTADLHLKDVEQLNVVRTILRTAQENRAELVIIAGDMFDAAAHGRSLEAALLPLWQSFSGTVLVVPGNHDWKFLQNRRELAENVIIAAQVPYSVCELEGIYFVCVPYQEEKSLSDIAVPYFEPAVLITHGTYGSSDSKDYFPILASDLAGRYRYTALGHYHTWFDKWIDGSAVVNPGAPRQTRKSDKGPRYVSLIDTDTWQVERIILPVSFIEQKTVAISVIDSERDIAEKLYRACVMLIDYPWAEIELKVTGSLIFSKYSLSQRVNRWISDLELNQIDVGRITWDLAGLKQISKEIMYSSFARSMIEKISTEFPQELNLLAPFLLERLQSENERLVD</sequence>
<dbReference type="Gene3D" id="3.60.21.10">
    <property type="match status" value="1"/>
</dbReference>
<dbReference type="Pfam" id="PF12850">
    <property type="entry name" value="Metallophos_2"/>
    <property type="match status" value="1"/>
</dbReference>
<dbReference type="AlphaFoldDB" id="A0A1I1CXY0"/>
<dbReference type="SUPFAM" id="SSF56300">
    <property type="entry name" value="Metallo-dependent phosphatases"/>
    <property type="match status" value="1"/>
</dbReference>
<protein>
    <submittedName>
        <fullName evidence="3">DNA repair exonuclease SbcCD nuclease subunit</fullName>
    </submittedName>
</protein>
<keyword evidence="3" id="KW-0378">Hydrolase</keyword>
<name>A0A1I1CXY0_BREAD</name>
<feature type="domain" description="Calcineurin-like phosphoesterase" evidence="2">
    <location>
        <begin position="1"/>
        <end position="201"/>
    </location>
</feature>
<evidence type="ECO:0000313" key="4">
    <source>
        <dbReference type="Proteomes" id="UP000240042"/>
    </source>
</evidence>
<accession>A0A1I1CXY0</accession>
<dbReference type="InterPro" id="IPR029052">
    <property type="entry name" value="Metallo-depent_PP-like"/>
</dbReference>
<dbReference type="EMBL" id="FOKY01000001">
    <property type="protein sequence ID" value="SFB67374.1"/>
    <property type="molecule type" value="Genomic_DNA"/>
</dbReference>
<keyword evidence="3" id="KW-0540">Nuclease</keyword>
<comment type="similarity">
    <text evidence="1">Belongs to the metallophosphoesterase superfamily. YfcE family.</text>
</comment>
<dbReference type="OrthoDB" id="9773856at2"/>
<dbReference type="Proteomes" id="UP000240042">
    <property type="component" value="Unassembled WGS sequence"/>
</dbReference>
<reference evidence="4" key="1">
    <citation type="submission" date="2016-10" db="EMBL/GenBank/DDBJ databases">
        <authorList>
            <person name="Varghese N."/>
            <person name="Submissions S."/>
        </authorList>
    </citation>
    <scope>NUCLEOTIDE SEQUENCE [LARGE SCALE GENOMIC DNA]</scope>
    <source>
        <strain evidence="4">ATCC 43811</strain>
    </source>
</reference>
<dbReference type="STRING" id="34097.SAMN02745150_00054"/>
<keyword evidence="3" id="KW-0269">Exonuclease</keyword>
<keyword evidence="4" id="KW-1185">Reference proteome</keyword>
<dbReference type="PANTHER" id="PTHR30337">
    <property type="entry name" value="COMPONENT OF ATP-DEPENDENT DSDNA EXONUCLEASE"/>
    <property type="match status" value="1"/>
</dbReference>
<organism evidence="3 4">
    <name type="scientific">Brevinema andersonii</name>
    <dbReference type="NCBI Taxonomy" id="34097"/>
    <lineage>
        <taxon>Bacteria</taxon>
        <taxon>Pseudomonadati</taxon>
        <taxon>Spirochaetota</taxon>
        <taxon>Spirochaetia</taxon>
        <taxon>Brevinematales</taxon>
        <taxon>Brevinemataceae</taxon>
        <taxon>Brevinema</taxon>
    </lineage>
</organism>
<dbReference type="InterPro" id="IPR024654">
    <property type="entry name" value="Calcineurin-like_PHP_lpxH"/>
</dbReference>
<dbReference type="InterPro" id="IPR050535">
    <property type="entry name" value="DNA_Repair-Maintenance_Comp"/>
</dbReference>
<gene>
    <name evidence="3" type="ORF">SAMN02745150_00054</name>
</gene>
<evidence type="ECO:0000256" key="1">
    <source>
        <dbReference type="ARBA" id="ARBA00008950"/>
    </source>
</evidence>
<evidence type="ECO:0000259" key="2">
    <source>
        <dbReference type="Pfam" id="PF12850"/>
    </source>
</evidence>
<proteinExistence type="inferred from homology"/>
<dbReference type="RefSeq" id="WP_092316963.1">
    <property type="nucleotide sequence ID" value="NZ_FOKY01000001.1"/>
</dbReference>
<dbReference type="GO" id="GO:0004527">
    <property type="term" value="F:exonuclease activity"/>
    <property type="evidence" value="ECO:0007669"/>
    <property type="project" value="UniProtKB-KW"/>
</dbReference>
<evidence type="ECO:0000313" key="3">
    <source>
        <dbReference type="EMBL" id="SFB67374.1"/>
    </source>
</evidence>